<evidence type="ECO:0000256" key="5">
    <source>
        <dbReference type="ARBA" id="ARBA00022737"/>
    </source>
</evidence>
<dbReference type="SUPFAM" id="SSF103506">
    <property type="entry name" value="Mitochondrial carrier"/>
    <property type="match status" value="1"/>
</dbReference>
<dbReference type="GO" id="GO:0016020">
    <property type="term" value="C:membrane"/>
    <property type="evidence" value="ECO:0007669"/>
    <property type="project" value="UniProtKB-SubCell"/>
</dbReference>
<dbReference type="PRINTS" id="PR00926">
    <property type="entry name" value="MITOCARRIER"/>
</dbReference>
<evidence type="ECO:0000313" key="11">
    <source>
        <dbReference type="WBParaSite" id="PSU_v2.g11827.t1"/>
    </source>
</evidence>
<organism evidence="10 11">
    <name type="scientific">Panagrolaimus superbus</name>
    <dbReference type="NCBI Taxonomy" id="310955"/>
    <lineage>
        <taxon>Eukaryota</taxon>
        <taxon>Metazoa</taxon>
        <taxon>Ecdysozoa</taxon>
        <taxon>Nematoda</taxon>
        <taxon>Chromadorea</taxon>
        <taxon>Rhabditida</taxon>
        <taxon>Tylenchina</taxon>
        <taxon>Panagrolaimomorpha</taxon>
        <taxon>Panagrolaimoidea</taxon>
        <taxon>Panagrolaimidae</taxon>
        <taxon>Panagrolaimus</taxon>
    </lineage>
</organism>
<feature type="repeat" description="Solcar" evidence="7">
    <location>
        <begin position="34"/>
        <end position="124"/>
    </location>
</feature>
<keyword evidence="3 8" id="KW-0813">Transport</keyword>
<keyword evidence="5" id="KW-0677">Repeat</keyword>
<comment type="subcellular location">
    <subcellularLocation>
        <location evidence="1">Membrane</location>
        <topology evidence="1">Multi-pass membrane protein</topology>
    </subcellularLocation>
</comment>
<dbReference type="PANTHER" id="PTHR46181:SF3">
    <property type="entry name" value="MITOCHONDRIAL GLYCINE TRANSPORTER"/>
    <property type="match status" value="1"/>
</dbReference>
<feature type="compositionally biased region" description="Low complexity" evidence="9">
    <location>
        <begin position="20"/>
        <end position="33"/>
    </location>
</feature>
<comment type="similarity">
    <text evidence="2 8">Belongs to the mitochondrial carrier (TC 2.A.29) family.</text>
</comment>
<dbReference type="InterPro" id="IPR002067">
    <property type="entry name" value="MCP"/>
</dbReference>
<reference evidence="11" key="1">
    <citation type="submission" date="2022-11" db="UniProtKB">
        <authorList>
            <consortium name="WormBaseParasite"/>
        </authorList>
    </citation>
    <scope>IDENTIFICATION</scope>
</reference>
<dbReference type="Gene3D" id="1.50.40.10">
    <property type="entry name" value="Mitochondrial carrier domain"/>
    <property type="match status" value="1"/>
</dbReference>
<evidence type="ECO:0000256" key="6">
    <source>
        <dbReference type="ARBA" id="ARBA00023136"/>
    </source>
</evidence>
<evidence type="ECO:0000256" key="1">
    <source>
        <dbReference type="ARBA" id="ARBA00004141"/>
    </source>
</evidence>
<dbReference type="Proteomes" id="UP000887577">
    <property type="component" value="Unplaced"/>
</dbReference>
<evidence type="ECO:0000256" key="9">
    <source>
        <dbReference type="SAM" id="MobiDB-lite"/>
    </source>
</evidence>
<dbReference type="PANTHER" id="PTHR46181">
    <property type="entry name" value="MITOCHONDRIAL GLYCINE TRANSPORTER"/>
    <property type="match status" value="1"/>
</dbReference>
<evidence type="ECO:0000256" key="2">
    <source>
        <dbReference type="ARBA" id="ARBA00006375"/>
    </source>
</evidence>
<evidence type="ECO:0000313" key="10">
    <source>
        <dbReference type="Proteomes" id="UP000887577"/>
    </source>
</evidence>
<feature type="region of interest" description="Disordered" evidence="9">
    <location>
        <begin position="1"/>
        <end position="33"/>
    </location>
</feature>
<sequence>MTDVSSLEGNEKTTSRKASNLANNVNHNQSNNRNDITKSILVGSTSGFITSLLLQPLDRLKTLSQQHISNDKKRVKQYSVFQSCQKIYYDNGITGFWRGLTPTLIRVVPGVSIHFGLYQTTKLYIFNPQRGYEHFTIGFFSRSFAAIILHPTTIIKTRLESSVYGNQSMLNVGNAIIREYGIRGLWFGLTPTLLRDAPFSGLYLMFYRQQLAFVEKNDYNITPIIRLSCGILYISG</sequence>
<dbReference type="GO" id="GO:0005739">
    <property type="term" value="C:mitochondrion"/>
    <property type="evidence" value="ECO:0007669"/>
    <property type="project" value="TreeGrafter"/>
</dbReference>
<accession>A0A914XXZ5</accession>
<dbReference type="InterPro" id="IPR023395">
    <property type="entry name" value="MCP_dom_sf"/>
</dbReference>
<name>A0A914XXZ5_9BILA</name>
<keyword evidence="6 7" id="KW-0472">Membrane</keyword>
<evidence type="ECO:0000256" key="4">
    <source>
        <dbReference type="ARBA" id="ARBA00022692"/>
    </source>
</evidence>
<keyword evidence="4 7" id="KW-0812">Transmembrane</keyword>
<dbReference type="InterPro" id="IPR018108">
    <property type="entry name" value="MCP_transmembrane"/>
</dbReference>
<dbReference type="WBParaSite" id="PSU_v2.g11827.t1">
    <property type="protein sequence ID" value="PSU_v2.g11827.t1"/>
    <property type="gene ID" value="PSU_v2.g11827"/>
</dbReference>
<evidence type="ECO:0000256" key="3">
    <source>
        <dbReference type="ARBA" id="ARBA00022448"/>
    </source>
</evidence>
<dbReference type="Pfam" id="PF00153">
    <property type="entry name" value="Mito_carr"/>
    <property type="match status" value="2"/>
</dbReference>
<dbReference type="AlphaFoldDB" id="A0A914XXZ5"/>
<evidence type="ECO:0000256" key="8">
    <source>
        <dbReference type="RuleBase" id="RU000488"/>
    </source>
</evidence>
<protein>
    <submittedName>
        <fullName evidence="11">Mitochondrial carrier protein</fullName>
    </submittedName>
</protein>
<keyword evidence="10" id="KW-1185">Reference proteome</keyword>
<dbReference type="GO" id="GO:0015187">
    <property type="term" value="F:glycine transmembrane transporter activity"/>
    <property type="evidence" value="ECO:0007669"/>
    <property type="project" value="TreeGrafter"/>
</dbReference>
<dbReference type="GO" id="GO:1904983">
    <property type="term" value="P:glycine import into mitochondrion"/>
    <property type="evidence" value="ECO:0007669"/>
    <property type="project" value="TreeGrafter"/>
</dbReference>
<proteinExistence type="inferred from homology"/>
<dbReference type="PROSITE" id="PS50920">
    <property type="entry name" value="SOLCAR"/>
    <property type="match status" value="2"/>
</dbReference>
<feature type="repeat" description="Solcar" evidence="7">
    <location>
        <begin position="129"/>
        <end position="213"/>
    </location>
</feature>
<evidence type="ECO:0000256" key="7">
    <source>
        <dbReference type="PROSITE-ProRule" id="PRU00282"/>
    </source>
</evidence>